<dbReference type="InterPro" id="IPR000182">
    <property type="entry name" value="GNAT_dom"/>
</dbReference>
<dbReference type="Gene3D" id="3.40.630.30">
    <property type="match status" value="1"/>
</dbReference>
<evidence type="ECO:0000259" key="3">
    <source>
        <dbReference type="PROSITE" id="PS51186"/>
    </source>
</evidence>
<dbReference type="RefSeq" id="WP_229231282.1">
    <property type="nucleotide sequence ID" value="NZ_AP024525.1"/>
</dbReference>
<keyword evidence="1" id="KW-0808">Transferase</keyword>
<evidence type="ECO:0000256" key="2">
    <source>
        <dbReference type="ARBA" id="ARBA00023315"/>
    </source>
</evidence>
<dbReference type="PROSITE" id="PS51186">
    <property type="entry name" value="GNAT"/>
    <property type="match status" value="1"/>
</dbReference>
<dbReference type="InterPro" id="IPR050832">
    <property type="entry name" value="Bact_Acetyltransf"/>
</dbReference>
<sequence length="138" mass="15049">MILRTFSEADREAVIGLWHEVGLTRPWNDPGADIDRAAGTWPDLFVVAERDAAVVGTAMAGYDGHRGWVYYLAVAPHSQRQGIGRALLAEAEARLTSLGCPKAMLMVRRGNESAHGFYGSLGYSVDEVETFGKRLLAD</sequence>
<evidence type="ECO:0000256" key="1">
    <source>
        <dbReference type="ARBA" id="ARBA00022679"/>
    </source>
</evidence>
<evidence type="ECO:0000313" key="5">
    <source>
        <dbReference type="Proteomes" id="UP001319861"/>
    </source>
</evidence>
<evidence type="ECO:0000313" key="4">
    <source>
        <dbReference type="EMBL" id="BCT74545.1"/>
    </source>
</evidence>
<dbReference type="Proteomes" id="UP001319861">
    <property type="component" value="Chromosome"/>
</dbReference>
<dbReference type="PANTHER" id="PTHR43877:SF2">
    <property type="entry name" value="AMINOALKYLPHOSPHONATE N-ACETYLTRANSFERASE-RELATED"/>
    <property type="match status" value="1"/>
</dbReference>
<dbReference type="PANTHER" id="PTHR43877">
    <property type="entry name" value="AMINOALKYLPHOSPHONATE N-ACETYLTRANSFERASE-RELATED-RELATED"/>
    <property type="match status" value="1"/>
</dbReference>
<keyword evidence="2" id="KW-0012">Acyltransferase</keyword>
<feature type="domain" description="N-acetyltransferase" evidence="3">
    <location>
        <begin position="1"/>
        <end position="138"/>
    </location>
</feature>
<dbReference type="EMBL" id="AP024525">
    <property type="protein sequence ID" value="BCT74545.1"/>
    <property type="molecule type" value="Genomic_DNA"/>
</dbReference>
<organism evidence="4 5">
    <name type="scientific">Sinomonas cyclohexanicum</name>
    <name type="common">Corynebacterium cyclohexanicum</name>
    <dbReference type="NCBI Taxonomy" id="322009"/>
    <lineage>
        <taxon>Bacteria</taxon>
        <taxon>Bacillati</taxon>
        <taxon>Actinomycetota</taxon>
        <taxon>Actinomycetes</taxon>
        <taxon>Micrococcales</taxon>
        <taxon>Micrococcaceae</taxon>
        <taxon>Sinomonas</taxon>
    </lineage>
</organism>
<proteinExistence type="predicted"/>
<gene>
    <name evidence="4" type="primary">ypeA</name>
    <name evidence="4" type="ORF">SCMU_03870</name>
</gene>
<dbReference type="Pfam" id="PF00583">
    <property type="entry name" value="Acetyltransf_1"/>
    <property type="match status" value="1"/>
</dbReference>
<keyword evidence="5" id="KW-1185">Reference proteome</keyword>
<dbReference type="SUPFAM" id="SSF55729">
    <property type="entry name" value="Acyl-CoA N-acyltransferases (Nat)"/>
    <property type="match status" value="1"/>
</dbReference>
<dbReference type="CDD" id="cd04301">
    <property type="entry name" value="NAT_SF"/>
    <property type="match status" value="1"/>
</dbReference>
<reference evidence="4 5" key="1">
    <citation type="journal article" date="2021" name="J. Biosci. Bioeng.">
        <title>Identification and characterization of a chc gene cluster responsible for the aromatization pathway of cyclohexanecarboxylate degradation in Sinomonas cyclohexanicum ATCC 51369.</title>
        <authorList>
            <person name="Yamamoto T."/>
            <person name="Hasegawa Y."/>
            <person name="Lau P.C.K."/>
            <person name="Iwaki H."/>
        </authorList>
    </citation>
    <scope>NUCLEOTIDE SEQUENCE [LARGE SCALE GENOMIC DNA]</scope>
    <source>
        <strain evidence="4 5">ATCC 51369</strain>
    </source>
</reference>
<name>A0ABN6FDS3_SINCY</name>
<dbReference type="InterPro" id="IPR016181">
    <property type="entry name" value="Acyl_CoA_acyltransferase"/>
</dbReference>
<protein>
    <submittedName>
        <fullName evidence="4">GNAT family acetyltransferase</fullName>
    </submittedName>
</protein>
<accession>A0ABN6FDS3</accession>
<dbReference type="NCBIfam" id="NF002959">
    <property type="entry name" value="PRK03624.1"/>
    <property type="match status" value="1"/>
</dbReference>